<organism evidence="2">
    <name type="scientific">marine metagenome</name>
    <dbReference type="NCBI Taxonomy" id="408172"/>
    <lineage>
        <taxon>unclassified sequences</taxon>
        <taxon>metagenomes</taxon>
        <taxon>ecological metagenomes</taxon>
    </lineage>
</organism>
<accession>A0A381XKQ9</accession>
<protein>
    <recommendedName>
        <fullName evidence="1">AMP-binding enzyme C-terminal domain-containing protein</fullName>
    </recommendedName>
</protein>
<dbReference type="InterPro" id="IPR045851">
    <property type="entry name" value="AMP-bd_C_sf"/>
</dbReference>
<reference evidence="2" key="1">
    <citation type="submission" date="2018-05" db="EMBL/GenBank/DDBJ databases">
        <authorList>
            <person name="Lanie J.A."/>
            <person name="Ng W.-L."/>
            <person name="Kazmierczak K.M."/>
            <person name="Andrzejewski T.M."/>
            <person name="Davidsen T.M."/>
            <person name="Wayne K.J."/>
            <person name="Tettelin H."/>
            <person name="Glass J.I."/>
            <person name="Rusch D."/>
            <person name="Podicherti R."/>
            <person name="Tsui H.-C.T."/>
            <person name="Winkler M.E."/>
        </authorList>
    </citation>
    <scope>NUCLEOTIDE SEQUENCE</scope>
</reference>
<feature type="non-terminal residue" evidence="2">
    <location>
        <position position="1"/>
    </location>
</feature>
<sequence>GVKHMKWEERPLLIVVKKEGCNPSKSSILDTISSEHAKWQLPDDVVFIDEMPLTATGKIDKKPLRIKYEDFLIGG</sequence>
<dbReference type="InterPro" id="IPR025110">
    <property type="entry name" value="AMP-bd_C"/>
</dbReference>
<evidence type="ECO:0000313" key="2">
    <source>
        <dbReference type="EMBL" id="SVA65346.1"/>
    </source>
</evidence>
<dbReference type="AlphaFoldDB" id="A0A381XKQ9"/>
<proteinExistence type="predicted"/>
<dbReference type="EMBL" id="UINC01015537">
    <property type="protein sequence ID" value="SVA65346.1"/>
    <property type="molecule type" value="Genomic_DNA"/>
</dbReference>
<dbReference type="Pfam" id="PF13193">
    <property type="entry name" value="AMP-binding_C"/>
    <property type="match status" value="1"/>
</dbReference>
<dbReference type="SUPFAM" id="SSF56801">
    <property type="entry name" value="Acetyl-CoA synthetase-like"/>
    <property type="match status" value="1"/>
</dbReference>
<gene>
    <name evidence="2" type="ORF">METZ01_LOCUS118200</name>
</gene>
<dbReference type="Gene3D" id="3.30.300.30">
    <property type="match status" value="1"/>
</dbReference>
<feature type="domain" description="AMP-binding enzyme C-terminal" evidence="1">
    <location>
        <begin position="1"/>
        <end position="58"/>
    </location>
</feature>
<evidence type="ECO:0000259" key="1">
    <source>
        <dbReference type="Pfam" id="PF13193"/>
    </source>
</evidence>
<name>A0A381XKQ9_9ZZZZ</name>